<evidence type="ECO:0000313" key="3">
    <source>
        <dbReference type="Proteomes" id="UP000183988"/>
    </source>
</evidence>
<dbReference type="InterPro" id="IPR027051">
    <property type="entry name" value="XdhC_Rossmann_dom"/>
</dbReference>
<dbReference type="OrthoDB" id="9773039at2"/>
<dbReference type="STRING" id="930117.SAMN05216225_100937"/>
<sequence>MVSDQLYKELSNAINNHKKVALLTITSYADKELVGKKLLLMNDKRYVVDEDYSQELIEVLIEGAYSLLLQNKSKTFSARYQEEEMECFVEVFLPPLKLIVAGAGHVSEPVATIGQMLGFYVTVIDDREDFANQHRFPMADEVVCSSYIEYFRNVPLSPHTYILLLTRGHKFDVVSLQEILKREESIPDESRTKYIGMIGSRRRISGVFEQLKDEFTEHNFKNIFSPVGLDIGAETPEEIAISIFAEILSVKNASSGKPLKEKIPSYSKLKFRERKDR</sequence>
<evidence type="ECO:0000259" key="1">
    <source>
        <dbReference type="Pfam" id="PF13478"/>
    </source>
</evidence>
<dbReference type="PANTHER" id="PTHR30388:SF6">
    <property type="entry name" value="XANTHINE DEHYDROGENASE SUBUNIT A-RELATED"/>
    <property type="match status" value="1"/>
</dbReference>
<dbReference type="PANTHER" id="PTHR30388">
    <property type="entry name" value="ALDEHYDE OXIDOREDUCTASE MOLYBDENUM COFACTOR ASSEMBLY PROTEIN"/>
    <property type="match status" value="1"/>
</dbReference>
<proteinExistence type="predicted"/>
<name>A0A1M5FM75_9BACI</name>
<accession>A0A1M5FM75</accession>
<keyword evidence="3" id="KW-1185">Reference proteome</keyword>
<dbReference type="Gene3D" id="3.40.50.720">
    <property type="entry name" value="NAD(P)-binding Rossmann-like Domain"/>
    <property type="match status" value="1"/>
</dbReference>
<dbReference type="Proteomes" id="UP000183988">
    <property type="component" value="Unassembled WGS sequence"/>
</dbReference>
<organism evidence="2 3">
    <name type="scientific">Ornithinibacillus halophilus</name>
    <dbReference type="NCBI Taxonomy" id="930117"/>
    <lineage>
        <taxon>Bacteria</taxon>
        <taxon>Bacillati</taxon>
        <taxon>Bacillota</taxon>
        <taxon>Bacilli</taxon>
        <taxon>Bacillales</taxon>
        <taxon>Bacillaceae</taxon>
        <taxon>Ornithinibacillus</taxon>
    </lineage>
</organism>
<protein>
    <submittedName>
        <fullName evidence="2">Xanthine dehydrogenase accessory factor</fullName>
    </submittedName>
</protein>
<evidence type="ECO:0000313" key="2">
    <source>
        <dbReference type="EMBL" id="SHF92595.1"/>
    </source>
</evidence>
<dbReference type="EMBL" id="FQVW01000009">
    <property type="protein sequence ID" value="SHF92595.1"/>
    <property type="molecule type" value="Genomic_DNA"/>
</dbReference>
<dbReference type="RefSeq" id="WP_072889098.1">
    <property type="nucleotide sequence ID" value="NZ_FQVW01000009.1"/>
</dbReference>
<reference evidence="2 3" key="1">
    <citation type="submission" date="2016-11" db="EMBL/GenBank/DDBJ databases">
        <authorList>
            <person name="Jaros S."/>
            <person name="Januszkiewicz K."/>
            <person name="Wedrychowicz H."/>
        </authorList>
    </citation>
    <scope>NUCLEOTIDE SEQUENCE [LARGE SCALE GENOMIC DNA]</scope>
    <source>
        <strain evidence="2 3">IBRC-M 10683</strain>
    </source>
</reference>
<dbReference type="AlphaFoldDB" id="A0A1M5FM75"/>
<feature type="domain" description="XdhC Rossmann" evidence="1">
    <location>
        <begin position="98"/>
        <end position="247"/>
    </location>
</feature>
<dbReference type="Pfam" id="PF13478">
    <property type="entry name" value="XdhC_C"/>
    <property type="match status" value="1"/>
</dbReference>
<dbReference type="InterPro" id="IPR052698">
    <property type="entry name" value="MoCofactor_Util/Proc"/>
</dbReference>
<gene>
    <name evidence="2" type="ORF">SAMN05216225_100937</name>
</gene>